<dbReference type="GO" id="GO:0005634">
    <property type="term" value="C:nucleus"/>
    <property type="evidence" value="ECO:0007669"/>
    <property type="project" value="UniProtKB-UniRule"/>
</dbReference>
<dbReference type="CDD" id="cd00084">
    <property type="entry name" value="HMG-box_SF"/>
    <property type="match status" value="2"/>
</dbReference>
<proteinExistence type="predicted"/>
<dbReference type="InterPro" id="IPR051965">
    <property type="entry name" value="ChromReg_NeuronalGeneExpr"/>
</dbReference>
<organism evidence="5 6">
    <name type="scientific">Dreissena polymorpha</name>
    <name type="common">Zebra mussel</name>
    <name type="synonym">Mytilus polymorpha</name>
    <dbReference type="NCBI Taxonomy" id="45954"/>
    <lineage>
        <taxon>Eukaryota</taxon>
        <taxon>Metazoa</taxon>
        <taxon>Spiralia</taxon>
        <taxon>Lophotrochozoa</taxon>
        <taxon>Mollusca</taxon>
        <taxon>Bivalvia</taxon>
        <taxon>Autobranchia</taxon>
        <taxon>Heteroconchia</taxon>
        <taxon>Euheterodonta</taxon>
        <taxon>Imparidentia</taxon>
        <taxon>Neoheterodontei</taxon>
        <taxon>Myida</taxon>
        <taxon>Dreissenoidea</taxon>
        <taxon>Dreissenidae</taxon>
        <taxon>Dreissena</taxon>
    </lineage>
</organism>
<keyword evidence="1 3" id="KW-0238">DNA-binding</keyword>
<evidence type="ECO:0000259" key="4">
    <source>
        <dbReference type="PROSITE" id="PS50118"/>
    </source>
</evidence>
<dbReference type="Pfam" id="PF00505">
    <property type="entry name" value="HMG_box"/>
    <property type="match status" value="2"/>
</dbReference>
<dbReference type="InterPro" id="IPR009071">
    <property type="entry name" value="HMG_box_dom"/>
</dbReference>
<keyword evidence="6" id="KW-1185">Reference proteome</keyword>
<evidence type="ECO:0000313" key="6">
    <source>
        <dbReference type="Proteomes" id="UP000828390"/>
    </source>
</evidence>
<evidence type="ECO:0000313" key="5">
    <source>
        <dbReference type="EMBL" id="KAH3818304.1"/>
    </source>
</evidence>
<gene>
    <name evidence="5" type="ORF">DPMN_119908</name>
</gene>
<dbReference type="SMART" id="SM00398">
    <property type="entry name" value="HMG"/>
    <property type="match status" value="4"/>
</dbReference>
<sequence>MEILLKLLRPLKPYTRYSMEVRDKLKIIHPDLNVYKMGELIGSMWQGLSEAEKQVYRDDYQREKDQNLDRLGDENPNAQIPMFSAFLRFMKENRGPYCGWNEDITWNPQTCKMSLKWHLLPEQEKKRYLDAAQEDNNGCSNDIGESKETESYAAIKNQLKPPEETLSFDDFKKNPVPSDDIDDSGLSISLIEGTKSMPDLQVEPIVVALPKSGSMKASMADNNSKKRKVDLLRDVIIFKSPDSTEPPISAFLRFVKVNRASVLRKNPQMTLLDVQRRLSLMWHFLPEQEKQRYEEAGLEENGHCGMQENTQIELGQPLESQQTLKDLFQEIKPDSSFLRFSKEWLEQLQNGSLSNDEIIDIIEKEWAQLSHLQKRKYWYFEAKTRDKRYWDSKMKTLQIYKQKHNLESKASKPSIGQSVDSNQKSIFPAQSSFENYSSTKMSHIFSAEKGHLENLDSVTSNRLIPAASTPCKDNFDDDFIITVKVEFDSDVEHENNVMVDHIEAVPMEQSPCAGSQSIEVMQPSSKCSELENGLKIIKRETDVTIVIKGTVKQSFSDEICITGQNSKMELSVLGKTVEPPKCITPEIDNSAEVAHVPIEETGGDGSFSIGDSIIIDENGYHITMNDDSDITAEDDDIQITDVCFEIEDPSANNVVYLKQQPSHPLLQTKHVDISDNKTDEKACAFSIDAINK</sequence>
<name>A0A9D4GJE7_DREPO</name>
<reference evidence="5" key="2">
    <citation type="submission" date="2020-11" db="EMBL/GenBank/DDBJ databases">
        <authorList>
            <person name="McCartney M.A."/>
            <person name="Auch B."/>
            <person name="Kono T."/>
            <person name="Mallez S."/>
            <person name="Becker A."/>
            <person name="Gohl D.M."/>
            <person name="Silverstein K.A.T."/>
            <person name="Koren S."/>
            <person name="Bechman K.B."/>
            <person name="Herman A."/>
            <person name="Abrahante J.E."/>
            <person name="Garbe J."/>
        </authorList>
    </citation>
    <scope>NUCLEOTIDE SEQUENCE</scope>
    <source>
        <strain evidence="5">Duluth1</strain>
        <tissue evidence="5">Whole animal</tissue>
    </source>
</reference>
<feature type="DNA-binding region" description="HMG box" evidence="3">
    <location>
        <begin position="7"/>
        <end position="75"/>
    </location>
</feature>
<dbReference type="PANTHER" id="PTHR46040:SF3">
    <property type="entry name" value="HIGH MOBILITY GROUP PROTEIN 2"/>
    <property type="match status" value="1"/>
</dbReference>
<feature type="domain" description="HMG box" evidence="4">
    <location>
        <begin position="7"/>
        <end position="75"/>
    </location>
</feature>
<dbReference type="PROSITE" id="PS50118">
    <property type="entry name" value="HMG_BOX_2"/>
    <property type="match status" value="3"/>
</dbReference>
<feature type="domain" description="HMG box" evidence="4">
    <location>
        <begin position="330"/>
        <end position="398"/>
    </location>
</feature>
<reference evidence="5" key="1">
    <citation type="journal article" date="2019" name="bioRxiv">
        <title>The Genome of the Zebra Mussel, Dreissena polymorpha: A Resource for Invasive Species Research.</title>
        <authorList>
            <person name="McCartney M.A."/>
            <person name="Auch B."/>
            <person name="Kono T."/>
            <person name="Mallez S."/>
            <person name="Zhang Y."/>
            <person name="Obille A."/>
            <person name="Becker A."/>
            <person name="Abrahante J.E."/>
            <person name="Garbe J."/>
            <person name="Badalamenti J.P."/>
            <person name="Herman A."/>
            <person name="Mangelson H."/>
            <person name="Liachko I."/>
            <person name="Sullivan S."/>
            <person name="Sone E.D."/>
            <person name="Koren S."/>
            <person name="Silverstein K.A.T."/>
            <person name="Beckman K.B."/>
            <person name="Gohl D.M."/>
        </authorList>
    </citation>
    <scope>NUCLEOTIDE SEQUENCE</scope>
    <source>
        <strain evidence="5">Duluth1</strain>
        <tissue evidence="5">Whole animal</tissue>
    </source>
</reference>
<evidence type="ECO:0000256" key="1">
    <source>
        <dbReference type="ARBA" id="ARBA00023125"/>
    </source>
</evidence>
<feature type="DNA-binding region" description="HMG box" evidence="3">
    <location>
        <begin position="330"/>
        <end position="398"/>
    </location>
</feature>
<dbReference type="Proteomes" id="UP000828390">
    <property type="component" value="Unassembled WGS sequence"/>
</dbReference>
<evidence type="ECO:0000256" key="3">
    <source>
        <dbReference type="PROSITE-ProRule" id="PRU00267"/>
    </source>
</evidence>
<keyword evidence="2 3" id="KW-0539">Nucleus</keyword>
<dbReference type="Gene3D" id="1.10.30.10">
    <property type="entry name" value="High mobility group box domain"/>
    <property type="match status" value="4"/>
</dbReference>
<dbReference type="EMBL" id="JAIWYP010000005">
    <property type="protein sequence ID" value="KAH3818304.1"/>
    <property type="molecule type" value="Genomic_DNA"/>
</dbReference>
<dbReference type="InterPro" id="IPR036910">
    <property type="entry name" value="HMG_box_dom_sf"/>
</dbReference>
<feature type="domain" description="HMG box" evidence="4">
    <location>
        <begin position="244"/>
        <end position="295"/>
    </location>
</feature>
<dbReference type="GO" id="GO:0010468">
    <property type="term" value="P:regulation of gene expression"/>
    <property type="evidence" value="ECO:0007669"/>
    <property type="project" value="TreeGrafter"/>
</dbReference>
<dbReference type="PANTHER" id="PTHR46040">
    <property type="entry name" value="HIGH MOBILITY GROUP PROTEIN 2"/>
    <property type="match status" value="1"/>
</dbReference>
<dbReference type="AlphaFoldDB" id="A0A9D4GJE7"/>
<accession>A0A9D4GJE7</accession>
<comment type="caution">
    <text evidence="5">The sequence shown here is derived from an EMBL/GenBank/DDBJ whole genome shotgun (WGS) entry which is preliminary data.</text>
</comment>
<evidence type="ECO:0000256" key="2">
    <source>
        <dbReference type="ARBA" id="ARBA00023242"/>
    </source>
</evidence>
<dbReference type="GO" id="GO:0003677">
    <property type="term" value="F:DNA binding"/>
    <property type="evidence" value="ECO:0007669"/>
    <property type="project" value="UniProtKB-UniRule"/>
</dbReference>
<feature type="DNA-binding region" description="HMG box" evidence="3">
    <location>
        <begin position="244"/>
        <end position="295"/>
    </location>
</feature>
<protein>
    <recommendedName>
        <fullName evidence="4">HMG box domain-containing protein</fullName>
    </recommendedName>
</protein>
<dbReference type="SUPFAM" id="SSF47095">
    <property type="entry name" value="HMG-box"/>
    <property type="match status" value="4"/>
</dbReference>